<comment type="subunit">
    <text evidence="6">Interacts with RsgI.</text>
</comment>
<dbReference type="GO" id="GO:0006352">
    <property type="term" value="P:DNA-templated transcription initiation"/>
    <property type="evidence" value="ECO:0007669"/>
    <property type="project" value="UniProtKB-UniRule"/>
</dbReference>
<accession>A0A6P1TRL4</accession>
<evidence type="ECO:0000256" key="1">
    <source>
        <dbReference type="ARBA" id="ARBA00022490"/>
    </source>
</evidence>
<sequence>MREIDSMAVKASADKEMLNLFIQQNEYYILKSVAAITHRFINKSDDEWSIALHAFTEAVQSYQFEKGSFYSYSELVIRRRLIDYYRSQEKYRQELFVDPVVFETEPEEETDNLSVHLAVAKQVTVEKDDSLKLEIDAANDALSHYGFTFFDLTDCSPHSKKTKSACAKAVSYILNNPLLKQELFHTKQLQLKIIEKNAKVPRKLLERHRKYIIAAVEILSGEYPHLAEYLRYIREEIGK</sequence>
<evidence type="ECO:0000256" key="3">
    <source>
        <dbReference type="ARBA" id="ARBA00023082"/>
    </source>
</evidence>
<keyword evidence="2 6" id="KW-0805">Transcription regulation</keyword>
<keyword evidence="5 6" id="KW-0804">Transcription</keyword>
<keyword evidence="6" id="KW-0346">Stress response</keyword>
<comment type="activity regulation">
    <text evidence="6">Negatively regulated by the anti-sigma-I factor RsgI.</text>
</comment>
<dbReference type="InterPro" id="IPR013325">
    <property type="entry name" value="RNA_pol_sigma_r2"/>
</dbReference>
<comment type="subcellular location">
    <subcellularLocation>
        <location evidence="6">Cytoplasm</location>
    </subcellularLocation>
</comment>
<evidence type="ECO:0000256" key="4">
    <source>
        <dbReference type="ARBA" id="ARBA00023125"/>
    </source>
</evidence>
<evidence type="ECO:0000256" key="2">
    <source>
        <dbReference type="ARBA" id="ARBA00023015"/>
    </source>
</evidence>
<dbReference type="GO" id="GO:0016987">
    <property type="term" value="F:sigma factor activity"/>
    <property type="evidence" value="ECO:0007669"/>
    <property type="project" value="UniProtKB-UniRule"/>
</dbReference>
<keyword evidence="8" id="KW-1185">Reference proteome</keyword>
<dbReference type="HAMAP" id="MF_02064">
    <property type="entry name" value="Sigma70_SigI"/>
    <property type="match status" value="1"/>
</dbReference>
<evidence type="ECO:0000256" key="5">
    <source>
        <dbReference type="ARBA" id="ARBA00023163"/>
    </source>
</evidence>
<dbReference type="AlphaFoldDB" id="A0A6P1TRL4"/>
<dbReference type="GO" id="GO:0003677">
    <property type="term" value="F:DNA binding"/>
    <property type="evidence" value="ECO:0007669"/>
    <property type="project" value="UniProtKB-UniRule"/>
</dbReference>
<feature type="short sequence motif" description="Polymerase core binding" evidence="6">
    <location>
        <begin position="46"/>
        <end position="59"/>
    </location>
</feature>
<reference evidence="7 8" key="1">
    <citation type="submission" date="2020-01" db="EMBL/GenBank/DDBJ databases">
        <title>Genome analysis of Anaerocolumna sp. CBA3638.</title>
        <authorList>
            <person name="Kim J."/>
            <person name="Roh S.W."/>
        </authorList>
    </citation>
    <scope>NUCLEOTIDE SEQUENCE [LARGE SCALE GENOMIC DNA]</scope>
    <source>
        <strain evidence="7 8">CBA3638</strain>
    </source>
</reference>
<dbReference type="PIRSF" id="PIRSF038953">
    <property type="entry name" value="SigI"/>
    <property type="match status" value="1"/>
</dbReference>
<keyword evidence="3 6" id="KW-0731">Sigma factor</keyword>
<name>A0A6P1TRL4_9FIRM</name>
<dbReference type="Proteomes" id="UP000464314">
    <property type="component" value="Chromosome"/>
</dbReference>
<dbReference type="GO" id="GO:0005737">
    <property type="term" value="C:cytoplasm"/>
    <property type="evidence" value="ECO:0007669"/>
    <property type="project" value="UniProtKB-SubCell"/>
</dbReference>
<comment type="similarity">
    <text evidence="6">Belongs to the sigma-70 factor family. SigI subfamily.</text>
</comment>
<evidence type="ECO:0000256" key="6">
    <source>
        <dbReference type="HAMAP-Rule" id="MF_02064"/>
    </source>
</evidence>
<feature type="DNA-binding region" description="H-T-H motif" evidence="6">
    <location>
        <begin position="191"/>
        <end position="210"/>
    </location>
</feature>
<proteinExistence type="inferred from homology"/>
<evidence type="ECO:0000313" key="8">
    <source>
        <dbReference type="Proteomes" id="UP000464314"/>
    </source>
</evidence>
<evidence type="ECO:0000313" key="7">
    <source>
        <dbReference type="EMBL" id="QHQ62561.1"/>
    </source>
</evidence>
<dbReference type="InterPro" id="IPR014244">
    <property type="entry name" value="RNA_pol_sigma-I"/>
</dbReference>
<dbReference type="EMBL" id="CP048000">
    <property type="protein sequence ID" value="QHQ62561.1"/>
    <property type="molecule type" value="Genomic_DNA"/>
</dbReference>
<dbReference type="KEGG" id="anr:Ana3638_18705"/>
<protein>
    <recommendedName>
        <fullName evidence="6">RNA polymerase sigma factor SigI</fullName>
    </recommendedName>
</protein>
<comment type="function">
    <text evidence="6">Sigma factors are initiation factors that promote the attachment of RNA polymerase to specific initiation sites and are then released.</text>
</comment>
<keyword evidence="4 6" id="KW-0238">DNA-binding</keyword>
<dbReference type="RefSeq" id="WP_161839384.1">
    <property type="nucleotide sequence ID" value="NZ_CP048000.1"/>
</dbReference>
<dbReference type="SUPFAM" id="SSF88946">
    <property type="entry name" value="Sigma2 domain of RNA polymerase sigma factors"/>
    <property type="match status" value="1"/>
</dbReference>
<gene>
    <name evidence="6" type="primary">sigI</name>
    <name evidence="7" type="ORF">Ana3638_18705</name>
</gene>
<organism evidence="7 8">
    <name type="scientific">Anaerocolumna sedimenticola</name>
    <dbReference type="NCBI Taxonomy" id="2696063"/>
    <lineage>
        <taxon>Bacteria</taxon>
        <taxon>Bacillati</taxon>
        <taxon>Bacillota</taxon>
        <taxon>Clostridia</taxon>
        <taxon>Lachnospirales</taxon>
        <taxon>Lachnospiraceae</taxon>
        <taxon>Anaerocolumna</taxon>
    </lineage>
</organism>
<keyword evidence="1 6" id="KW-0963">Cytoplasm</keyword>